<dbReference type="CDD" id="cd03228">
    <property type="entry name" value="ABCC_MRP_Like"/>
    <property type="match status" value="1"/>
</dbReference>
<dbReference type="GO" id="GO:0005524">
    <property type="term" value="F:ATP binding"/>
    <property type="evidence" value="ECO:0007669"/>
    <property type="project" value="UniProtKB-KW"/>
</dbReference>
<dbReference type="PANTHER" id="PTHR24221">
    <property type="entry name" value="ATP-BINDING CASSETTE SUB-FAMILY B"/>
    <property type="match status" value="1"/>
</dbReference>
<dbReference type="PROSITE" id="PS00211">
    <property type="entry name" value="ABC_TRANSPORTER_1"/>
    <property type="match status" value="1"/>
</dbReference>
<dbReference type="Pfam" id="PF00005">
    <property type="entry name" value="ABC_tran"/>
    <property type="match status" value="1"/>
</dbReference>
<dbReference type="Proteomes" id="UP000030647">
    <property type="component" value="Unassembled WGS sequence"/>
</dbReference>
<dbReference type="GO" id="GO:0034040">
    <property type="term" value="F:ATPase-coupled lipid transmembrane transporter activity"/>
    <property type="evidence" value="ECO:0007669"/>
    <property type="project" value="TreeGrafter"/>
</dbReference>
<dbReference type="InterPro" id="IPR017871">
    <property type="entry name" value="ABC_transporter-like_CS"/>
</dbReference>
<dbReference type="AlphaFoldDB" id="U4TMA3"/>
<feature type="domain" description="ABC transporter" evidence="3">
    <location>
        <begin position="104"/>
        <end position="318"/>
    </location>
</feature>
<dbReference type="InterPro" id="IPR039421">
    <property type="entry name" value="Type_1_exporter"/>
</dbReference>
<sequence>MARVRIYQNTIDTASSVIGAALNVTSQLLTTFLTGYLAIQRITSIGAIMTTGSLSANVYNGLANLGPELNTIRGVTPLFKKYHLDALSRRTDPVEATATITNNLVVHQLTYAYGNKMALAPVSFTVPFPSKVAIVGDSGVGKSTLLNILSGKLKNYQGSVRLGTQELKQLPLAVVQGQVLYIDQLPYIFNETIRYNLTLGDNFSDGAIWHALAESNLADYVRQLPARLDTLAGEKGRLFSGGQRQRLALARGLLRNRKILLIDEGTSSLNRASAIDVEDQFLSLPSVTVLFVTHQLHPENRDRFDQIIQLHSPDTQQQ</sequence>
<dbReference type="PANTHER" id="PTHR24221:SF654">
    <property type="entry name" value="ATP-BINDING CASSETTE SUB-FAMILY B MEMBER 6"/>
    <property type="match status" value="1"/>
</dbReference>
<dbReference type="SMART" id="SM00382">
    <property type="entry name" value="AAA"/>
    <property type="match status" value="1"/>
</dbReference>
<reference evidence="5" key="1">
    <citation type="journal article" date="2013" name="Genome Announc.">
        <title>Whole-Genome Sequencing of Lactobacillus shenzhenensis Strain LY-73T.</title>
        <authorList>
            <person name="Lin Z."/>
            <person name="Liu Z."/>
            <person name="Yang R."/>
            <person name="Zou Y."/>
            <person name="Wan D."/>
            <person name="Chen J."/>
            <person name="Guo M."/>
            <person name="Zhao J."/>
            <person name="Fang C."/>
            <person name="Yang R."/>
            <person name="Liu F."/>
        </authorList>
    </citation>
    <scope>NUCLEOTIDE SEQUENCE [LARGE SCALE GENOMIC DNA]</scope>
    <source>
        <strain evidence="5">LY-73</strain>
    </source>
</reference>
<gene>
    <name evidence="4" type="ORF">L248_1103</name>
</gene>
<dbReference type="InterPro" id="IPR027417">
    <property type="entry name" value="P-loop_NTPase"/>
</dbReference>
<evidence type="ECO:0000313" key="4">
    <source>
        <dbReference type="EMBL" id="ERL66011.1"/>
    </source>
</evidence>
<dbReference type="GO" id="GO:0016887">
    <property type="term" value="F:ATP hydrolysis activity"/>
    <property type="evidence" value="ECO:0007669"/>
    <property type="project" value="InterPro"/>
</dbReference>
<name>U4TMA3_9LACO</name>
<organism evidence="4 5">
    <name type="scientific">Schleiferilactobacillus shenzhenensis LY-73</name>
    <dbReference type="NCBI Taxonomy" id="1231336"/>
    <lineage>
        <taxon>Bacteria</taxon>
        <taxon>Bacillati</taxon>
        <taxon>Bacillota</taxon>
        <taxon>Bacilli</taxon>
        <taxon>Lactobacillales</taxon>
        <taxon>Lactobacillaceae</taxon>
        <taxon>Schleiferilactobacillus</taxon>
    </lineage>
</organism>
<evidence type="ECO:0000259" key="3">
    <source>
        <dbReference type="PROSITE" id="PS50893"/>
    </source>
</evidence>
<proteinExistence type="predicted"/>
<evidence type="ECO:0000256" key="1">
    <source>
        <dbReference type="ARBA" id="ARBA00022741"/>
    </source>
</evidence>
<dbReference type="PROSITE" id="PS50893">
    <property type="entry name" value="ABC_TRANSPORTER_2"/>
    <property type="match status" value="1"/>
</dbReference>
<keyword evidence="5" id="KW-1185">Reference proteome</keyword>
<dbReference type="SUPFAM" id="SSF52540">
    <property type="entry name" value="P-loop containing nucleoside triphosphate hydrolases"/>
    <property type="match status" value="1"/>
</dbReference>
<protein>
    <submittedName>
        <fullName evidence="4">ATP-binding cassette sub-family B member 5</fullName>
    </submittedName>
</protein>
<dbReference type="HOGENOM" id="CLU_000604_1_9_9"/>
<dbReference type="STRING" id="1231336.L248_1103"/>
<dbReference type="EMBL" id="KI271583">
    <property type="protein sequence ID" value="ERL66011.1"/>
    <property type="molecule type" value="Genomic_DNA"/>
</dbReference>
<accession>U4TMA3</accession>
<dbReference type="InterPro" id="IPR003439">
    <property type="entry name" value="ABC_transporter-like_ATP-bd"/>
</dbReference>
<keyword evidence="2 4" id="KW-0067">ATP-binding</keyword>
<evidence type="ECO:0000313" key="5">
    <source>
        <dbReference type="Proteomes" id="UP000030647"/>
    </source>
</evidence>
<dbReference type="InterPro" id="IPR003593">
    <property type="entry name" value="AAA+_ATPase"/>
</dbReference>
<dbReference type="Gene3D" id="3.40.50.300">
    <property type="entry name" value="P-loop containing nucleotide triphosphate hydrolases"/>
    <property type="match status" value="1"/>
</dbReference>
<keyword evidence="1" id="KW-0547">Nucleotide-binding</keyword>
<dbReference type="eggNOG" id="COG1132">
    <property type="taxonomic scope" value="Bacteria"/>
</dbReference>
<evidence type="ECO:0000256" key="2">
    <source>
        <dbReference type="ARBA" id="ARBA00022840"/>
    </source>
</evidence>